<evidence type="ECO:0000256" key="2">
    <source>
        <dbReference type="SAM" id="MobiDB-lite"/>
    </source>
</evidence>
<gene>
    <name evidence="4" type="ORF">KI387_021487</name>
</gene>
<name>A0AA38GD45_TAXCH</name>
<feature type="compositionally biased region" description="Polar residues" evidence="2">
    <location>
        <begin position="1"/>
        <end position="14"/>
    </location>
</feature>
<dbReference type="EMBL" id="JAHRHJ020000004">
    <property type="protein sequence ID" value="KAH9319718.1"/>
    <property type="molecule type" value="Genomic_DNA"/>
</dbReference>
<dbReference type="Gene3D" id="2.30.29.30">
    <property type="entry name" value="Pleckstrin-homology domain (PH domain)/Phosphotyrosine-binding domain (PTB)"/>
    <property type="match status" value="1"/>
</dbReference>
<evidence type="ECO:0000313" key="5">
    <source>
        <dbReference type="Proteomes" id="UP000824469"/>
    </source>
</evidence>
<dbReference type="InterPro" id="IPR011993">
    <property type="entry name" value="PH-like_dom_sf"/>
</dbReference>
<dbReference type="Pfam" id="PF02893">
    <property type="entry name" value="GRAM"/>
    <property type="match status" value="1"/>
</dbReference>
<dbReference type="SMART" id="SM00568">
    <property type="entry name" value="GRAM"/>
    <property type="match status" value="1"/>
</dbReference>
<evidence type="ECO:0000313" key="4">
    <source>
        <dbReference type="EMBL" id="KAH9319718.1"/>
    </source>
</evidence>
<protein>
    <recommendedName>
        <fullName evidence="3">GRAM domain-containing protein</fullName>
    </recommendedName>
</protein>
<dbReference type="OMA" id="CEKIFRQ"/>
<comment type="caution">
    <text evidence="4">The sequence shown here is derived from an EMBL/GenBank/DDBJ whole genome shotgun (WGS) entry which is preliminary data.</text>
</comment>
<evidence type="ECO:0000259" key="3">
    <source>
        <dbReference type="SMART" id="SM00568"/>
    </source>
</evidence>
<accession>A0AA38GD45</accession>
<dbReference type="InterPro" id="IPR004182">
    <property type="entry name" value="GRAM"/>
</dbReference>
<feature type="domain" description="GRAM" evidence="3">
    <location>
        <begin position="159"/>
        <end position="237"/>
    </location>
</feature>
<organism evidence="4 5">
    <name type="scientific">Taxus chinensis</name>
    <name type="common">Chinese yew</name>
    <name type="synonym">Taxus wallichiana var. chinensis</name>
    <dbReference type="NCBI Taxonomy" id="29808"/>
    <lineage>
        <taxon>Eukaryota</taxon>
        <taxon>Viridiplantae</taxon>
        <taxon>Streptophyta</taxon>
        <taxon>Embryophyta</taxon>
        <taxon>Tracheophyta</taxon>
        <taxon>Spermatophyta</taxon>
        <taxon>Pinopsida</taxon>
        <taxon>Pinidae</taxon>
        <taxon>Conifers II</taxon>
        <taxon>Cupressales</taxon>
        <taxon>Taxaceae</taxon>
        <taxon>Taxus</taxon>
    </lineage>
</organism>
<dbReference type="PANTHER" id="PTHR31969">
    <property type="entry name" value="GEM-LIKE PROTEIN 2"/>
    <property type="match status" value="1"/>
</dbReference>
<dbReference type="CDD" id="cd13222">
    <property type="entry name" value="PH-GRAM_GEM"/>
    <property type="match status" value="1"/>
</dbReference>
<feature type="region of interest" description="Disordered" evidence="2">
    <location>
        <begin position="1"/>
        <end position="22"/>
    </location>
</feature>
<proteinExistence type="inferred from homology"/>
<dbReference type="Proteomes" id="UP000824469">
    <property type="component" value="Unassembled WGS sequence"/>
</dbReference>
<keyword evidence="5" id="KW-1185">Reference proteome</keyword>
<reference evidence="4 5" key="1">
    <citation type="journal article" date="2021" name="Nat. Plants">
        <title>The Taxus genome provides insights into paclitaxel biosynthesis.</title>
        <authorList>
            <person name="Xiong X."/>
            <person name="Gou J."/>
            <person name="Liao Q."/>
            <person name="Li Y."/>
            <person name="Zhou Q."/>
            <person name="Bi G."/>
            <person name="Li C."/>
            <person name="Du R."/>
            <person name="Wang X."/>
            <person name="Sun T."/>
            <person name="Guo L."/>
            <person name="Liang H."/>
            <person name="Lu P."/>
            <person name="Wu Y."/>
            <person name="Zhang Z."/>
            <person name="Ro D.K."/>
            <person name="Shang Y."/>
            <person name="Huang S."/>
            <person name="Yan J."/>
        </authorList>
    </citation>
    <scope>NUCLEOTIDE SEQUENCE [LARGE SCALE GENOMIC DNA]</scope>
    <source>
        <strain evidence="4">Ta-2019</strain>
    </source>
</reference>
<evidence type="ECO:0000256" key="1">
    <source>
        <dbReference type="ARBA" id="ARBA00009414"/>
    </source>
</evidence>
<dbReference type="AlphaFoldDB" id="A0AA38GD45"/>
<comment type="similarity">
    <text evidence="1">Belongs to the GEM family.</text>
</comment>
<sequence length="288" mass="32051">MSKHQQTPHNTSSGHGEGRWGTWVMGIPANPGTHPVNQQAANWIAQEASPSAAQQQYMQYSGRPPVVTGTVTYNEAMPPPSNPYVATTPAPGSYGKSPMDTIQNVFNKWGKVFDGTFKNVENFTGNLWQHLRTGPSIVDTAMGRIAQGTRVLTEGGCEKIFRQSFETIPGEQLRKSYACYLSTSTGPVIGTLYLSTVKLAFCSDSPLAYSRYPGQTEWSYYKVMVPLSQVKAVNPSANRLNPAEKYIQIITDDDHEFWFMGFITYDKALKNLQKAAKHQDFQISSRYM</sequence>
<dbReference type="InterPro" id="IPR037848">
    <property type="entry name" value="GEM-like"/>
</dbReference>